<feature type="domain" description="Fe/B12 periplasmic-binding" evidence="1">
    <location>
        <begin position="36"/>
        <end position="291"/>
    </location>
</feature>
<dbReference type="SUPFAM" id="SSF53807">
    <property type="entry name" value="Helical backbone' metal receptor"/>
    <property type="match status" value="1"/>
</dbReference>
<dbReference type="PROSITE" id="PS50983">
    <property type="entry name" value="FE_B12_PBP"/>
    <property type="match status" value="1"/>
</dbReference>
<protein>
    <submittedName>
        <fullName evidence="2">Iron complex transport system substrate-binding protein</fullName>
    </submittedName>
</protein>
<evidence type="ECO:0000313" key="3">
    <source>
        <dbReference type="Proteomes" id="UP000241808"/>
    </source>
</evidence>
<dbReference type="PANTHER" id="PTHR30535">
    <property type="entry name" value="VITAMIN B12-BINDING PROTEIN"/>
    <property type="match status" value="1"/>
</dbReference>
<dbReference type="OrthoDB" id="9797736at2"/>
<proteinExistence type="predicted"/>
<organism evidence="2 3">
    <name type="scientific">Phreatobacter oligotrophus</name>
    <dbReference type="NCBI Taxonomy" id="1122261"/>
    <lineage>
        <taxon>Bacteria</taxon>
        <taxon>Pseudomonadati</taxon>
        <taxon>Pseudomonadota</taxon>
        <taxon>Alphaproteobacteria</taxon>
        <taxon>Hyphomicrobiales</taxon>
        <taxon>Phreatobacteraceae</taxon>
        <taxon>Phreatobacter</taxon>
    </lineage>
</organism>
<dbReference type="Pfam" id="PF01497">
    <property type="entry name" value="Peripla_BP_2"/>
    <property type="match status" value="1"/>
</dbReference>
<dbReference type="InterPro" id="IPR002491">
    <property type="entry name" value="ABC_transptr_periplasmic_BD"/>
</dbReference>
<dbReference type="PROSITE" id="PS51318">
    <property type="entry name" value="TAT"/>
    <property type="match status" value="1"/>
</dbReference>
<dbReference type="RefSeq" id="WP_108174145.1">
    <property type="nucleotide sequence ID" value="NZ_PZZL01000001.1"/>
</dbReference>
<comment type="caution">
    <text evidence="2">The sequence shown here is derived from an EMBL/GenBank/DDBJ whole genome shotgun (WGS) entry which is preliminary data.</text>
</comment>
<dbReference type="Proteomes" id="UP000241808">
    <property type="component" value="Unassembled WGS sequence"/>
</dbReference>
<dbReference type="InterPro" id="IPR050902">
    <property type="entry name" value="ABC_Transporter_SBP"/>
</dbReference>
<keyword evidence="3" id="KW-1185">Reference proteome</keyword>
<dbReference type="Gene3D" id="3.40.50.1980">
    <property type="entry name" value="Nitrogenase molybdenum iron protein domain"/>
    <property type="match status" value="2"/>
</dbReference>
<dbReference type="AlphaFoldDB" id="A0A2T4ZI84"/>
<accession>A0A2T4ZI84</accession>
<name>A0A2T4ZI84_9HYPH</name>
<dbReference type="PANTHER" id="PTHR30535:SF4">
    <property type="entry name" value="HEMIN-BINDING PERIPLASMIC PROTEIN HMUT"/>
    <property type="match status" value="1"/>
</dbReference>
<dbReference type="InterPro" id="IPR006311">
    <property type="entry name" value="TAT_signal"/>
</dbReference>
<evidence type="ECO:0000313" key="2">
    <source>
        <dbReference type="EMBL" id="PTM61695.1"/>
    </source>
</evidence>
<evidence type="ECO:0000259" key="1">
    <source>
        <dbReference type="PROSITE" id="PS50983"/>
    </source>
</evidence>
<sequence>MTRAPIPSRLLSRRSLLAATAALPLAPGAPRAAERRIVAAGGVITEIVYALGRQDLLVGVDTTSLFPAAALKDKAQVGYVRALSPEGVLSLRPTDLLAVEGAGPPDALKLIAEAGVRVERVSEDTSEAGVAGRIRAIGRFVGAEGEANTLAARVEEGFAGLKRRRDAVAARKRVLFVLSLQNGRVMVGGAKSSADAIIRYAGAVNAADSVEGFKPLTDEGLIAAAPDAILMMSHNDHAASPDQVFGIPALSATPAAKTRSLIAMDGLYLLGFGPRTPDAAADLMTALYGKAG</sequence>
<gene>
    <name evidence="2" type="ORF">C8P69_101366</name>
</gene>
<reference evidence="2 3" key="1">
    <citation type="submission" date="2018-04" db="EMBL/GenBank/DDBJ databases">
        <title>Genomic Encyclopedia of Archaeal and Bacterial Type Strains, Phase II (KMG-II): from individual species to whole genera.</title>
        <authorList>
            <person name="Goeker M."/>
        </authorList>
    </citation>
    <scope>NUCLEOTIDE SEQUENCE [LARGE SCALE GENOMIC DNA]</scope>
    <source>
        <strain evidence="2 3">DSM 25521</strain>
    </source>
</reference>
<dbReference type="EMBL" id="PZZL01000001">
    <property type="protein sequence ID" value="PTM61695.1"/>
    <property type="molecule type" value="Genomic_DNA"/>
</dbReference>